<organism evidence="3 4">
    <name type="scientific">Sodalis ligni</name>
    <dbReference type="NCBI Taxonomy" id="2697027"/>
    <lineage>
        <taxon>Bacteria</taxon>
        <taxon>Pseudomonadati</taxon>
        <taxon>Pseudomonadota</taxon>
        <taxon>Gammaproteobacteria</taxon>
        <taxon>Enterobacterales</taxon>
        <taxon>Bruguierivoracaceae</taxon>
        <taxon>Sodalis</taxon>
    </lineage>
</organism>
<dbReference type="Gene3D" id="1.10.10.10">
    <property type="entry name" value="Winged helix-like DNA-binding domain superfamily/Winged helix DNA-binding domain"/>
    <property type="match status" value="1"/>
</dbReference>
<proteinExistence type="predicted"/>
<evidence type="ECO:0000256" key="1">
    <source>
        <dbReference type="ARBA" id="ARBA00023125"/>
    </source>
</evidence>
<dbReference type="Pfam" id="PF00196">
    <property type="entry name" value="GerE"/>
    <property type="match status" value="1"/>
</dbReference>
<comment type="caution">
    <text evidence="3">The sequence shown here is derived from an EMBL/GenBank/DDBJ whole genome shotgun (WGS) entry which is preliminary data.</text>
</comment>
<dbReference type="InterPro" id="IPR036388">
    <property type="entry name" value="WH-like_DNA-bd_sf"/>
</dbReference>
<name>A0A4R1NEJ7_9GAMM</name>
<evidence type="ECO:0000313" key="4">
    <source>
        <dbReference type="Proteomes" id="UP000294555"/>
    </source>
</evidence>
<dbReference type="GO" id="GO:0003677">
    <property type="term" value="F:DNA binding"/>
    <property type="evidence" value="ECO:0007669"/>
    <property type="project" value="UniProtKB-KW"/>
</dbReference>
<gene>
    <name evidence="3" type="ORF">EZJ58_1097</name>
</gene>
<evidence type="ECO:0000313" key="3">
    <source>
        <dbReference type="EMBL" id="TCL03056.1"/>
    </source>
</evidence>
<dbReference type="GO" id="GO:0006355">
    <property type="term" value="P:regulation of DNA-templated transcription"/>
    <property type="evidence" value="ECO:0007669"/>
    <property type="project" value="InterPro"/>
</dbReference>
<dbReference type="InterPro" id="IPR000792">
    <property type="entry name" value="Tscrpt_reg_LuxR_C"/>
</dbReference>
<evidence type="ECO:0000259" key="2">
    <source>
        <dbReference type="SMART" id="SM00421"/>
    </source>
</evidence>
<dbReference type="EMBL" id="SJOI01000001">
    <property type="protein sequence ID" value="TCL03056.1"/>
    <property type="molecule type" value="Genomic_DNA"/>
</dbReference>
<protein>
    <submittedName>
        <fullName evidence="3">Regulatory LuxR family protein</fullName>
    </submittedName>
</protein>
<dbReference type="SUPFAM" id="SSF46894">
    <property type="entry name" value="C-terminal effector domain of the bipartite response regulators"/>
    <property type="match status" value="1"/>
</dbReference>
<reference evidence="3 4" key="1">
    <citation type="submission" date="2019-02" db="EMBL/GenBank/DDBJ databases">
        <title>Investigation of anaerobic lignin degradation for improved lignocellulosic biofuels.</title>
        <authorList>
            <person name="Deangelis K."/>
        </authorList>
    </citation>
    <scope>NUCLEOTIDE SEQUENCE [LARGE SCALE GENOMIC DNA]</scope>
    <source>
        <strain evidence="3 4">159R</strain>
    </source>
</reference>
<accession>A0A4R1NEJ7</accession>
<dbReference type="OrthoDB" id="6191871at2"/>
<keyword evidence="1" id="KW-0238">DNA-binding</keyword>
<dbReference type="InterPro" id="IPR016032">
    <property type="entry name" value="Sig_transdc_resp-reg_C-effctor"/>
</dbReference>
<dbReference type="SMART" id="SM00421">
    <property type="entry name" value="HTH_LUXR"/>
    <property type="match status" value="1"/>
</dbReference>
<keyword evidence="4" id="KW-1185">Reference proteome</keyword>
<dbReference type="Proteomes" id="UP000294555">
    <property type="component" value="Unassembled WGS sequence"/>
</dbReference>
<sequence length="244" mass="28782">MDRNISQAFETFQKYSIDISQQLLLLWETSREPWGVKNIDSQYVYANKAYYELLNINRASMSIEGYYDDELPCSIAKFAWFFKEHDRNTLAVQDRLCSLEIHCYGPEQILKPYYFDKFPLFDNSTAQCVGTIFHARQFENFSLLKHLNGEQPGFFRFYPPENLFTEGELDVIFFALQSMPSKNIAKRLNRSHRTIENKLQQIYQKADVHNLSQFQAFCKEKGFDRFIPQKFFSPGSRMLTDDDG</sequence>
<dbReference type="AlphaFoldDB" id="A0A4R1NEJ7"/>
<feature type="domain" description="HTH luxR-type" evidence="2">
    <location>
        <begin position="161"/>
        <end position="218"/>
    </location>
</feature>